<dbReference type="PANTHER" id="PTHR13815">
    <property type="entry name" value="GOLGIN-84"/>
    <property type="match status" value="1"/>
</dbReference>
<protein>
    <recommendedName>
        <fullName evidence="11">Golgin-84</fullName>
    </recommendedName>
</protein>
<keyword evidence="6 8" id="KW-0472">Membrane</keyword>
<dbReference type="Pfam" id="PF09787">
    <property type="entry name" value="Golgin_A5"/>
    <property type="match status" value="1"/>
</dbReference>
<proteinExistence type="predicted"/>
<organism evidence="9 10">
    <name type="scientific">Aquatica leii</name>
    <dbReference type="NCBI Taxonomy" id="1421715"/>
    <lineage>
        <taxon>Eukaryota</taxon>
        <taxon>Metazoa</taxon>
        <taxon>Ecdysozoa</taxon>
        <taxon>Arthropoda</taxon>
        <taxon>Hexapoda</taxon>
        <taxon>Insecta</taxon>
        <taxon>Pterygota</taxon>
        <taxon>Neoptera</taxon>
        <taxon>Endopterygota</taxon>
        <taxon>Coleoptera</taxon>
        <taxon>Polyphaga</taxon>
        <taxon>Elateriformia</taxon>
        <taxon>Elateroidea</taxon>
        <taxon>Lampyridae</taxon>
        <taxon>Luciolinae</taxon>
        <taxon>Aquatica</taxon>
    </lineage>
</organism>
<sequence>MAWLQNLADKAETLLVKFDQNAANVFNDTNVAHIESAEFNVSSMMETPEELVNVEVPIEVQTTKAKSLINDNESGFNDNVSIVSEKSRMSDNEDSGIVLSMALKRKTPSPTSNNVDAFGKKDFKSECSGVSSKSGSLHNSFIIMDDTVTKYEDKINKLECENDEINQQLINIRHLYSELQNENSNLQSQLERTNESLIVTQNEMEQYRARAQRILQEKEKLINLKQNNAGVENNDLIITTYNEELKKELKFQEDKNKELVEKLQKTTIDLGAIQQNFMFAQKDNQTAKQVLQDSLLCEKKIRSAAEEECHLKSKELQCRLQEIAHQNNVIASKSQEIFQLEQQLKQKVNPVTSAEVEERLQNLTHTLMCKQNNLEVATTERNALRLQLEKLESEYRRLLSRNQRINVKTSSVIDIDDGKSQIPQFLKISPFDMSVTRKVKHAYSSLNAISIRTGVFLRRYPVARVFVFCYIVMLHIWVLIILCTYIPSTSH</sequence>
<dbReference type="Proteomes" id="UP001353858">
    <property type="component" value="Unassembled WGS sequence"/>
</dbReference>
<evidence type="ECO:0000256" key="5">
    <source>
        <dbReference type="ARBA" id="ARBA00023054"/>
    </source>
</evidence>
<keyword evidence="5 7" id="KW-0175">Coiled coil</keyword>
<feature type="coiled-coil region" evidence="7">
    <location>
        <begin position="148"/>
        <end position="269"/>
    </location>
</feature>
<dbReference type="EMBL" id="JARPUR010000008">
    <property type="protein sequence ID" value="KAK4872126.1"/>
    <property type="molecule type" value="Genomic_DNA"/>
</dbReference>
<reference evidence="10" key="1">
    <citation type="submission" date="2023-01" db="EMBL/GenBank/DDBJ databases">
        <title>Key to firefly adult light organ development and bioluminescence: homeobox transcription factors regulate luciferase expression and transportation to peroxisome.</title>
        <authorList>
            <person name="Fu X."/>
        </authorList>
    </citation>
    <scope>NUCLEOTIDE SEQUENCE [LARGE SCALE GENOMIC DNA]</scope>
</reference>
<keyword evidence="2 8" id="KW-0812">Transmembrane</keyword>
<keyword evidence="4" id="KW-0333">Golgi apparatus</keyword>
<evidence type="ECO:0000313" key="9">
    <source>
        <dbReference type="EMBL" id="KAK4872126.1"/>
    </source>
</evidence>
<dbReference type="GO" id="GO:0031985">
    <property type="term" value="C:Golgi cisterna"/>
    <property type="evidence" value="ECO:0007669"/>
    <property type="project" value="TreeGrafter"/>
</dbReference>
<evidence type="ECO:0000256" key="8">
    <source>
        <dbReference type="SAM" id="Phobius"/>
    </source>
</evidence>
<gene>
    <name evidence="9" type="ORF">RN001_016250</name>
</gene>
<dbReference type="InterPro" id="IPR019177">
    <property type="entry name" value="Golgin_subfamily_A_member_5"/>
</dbReference>
<evidence type="ECO:0000313" key="10">
    <source>
        <dbReference type="Proteomes" id="UP001353858"/>
    </source>
</evidence>
<comment type="caution">
    <text evidence="9">The sequence shown here is derived from an EMBL/GenBank/DDBJ whole genome shotgun (WGS) entry which is preliminary data.</text>
</comment>
<evidence type="ECO:0008006" key="11">
    <source>
        <dbReference type="Google" id="ProtNLM"/>
    </source>
</evidence>
<dbReference type="GO" id="GO:0000139">
    <property type="term" value="C:Golgi membrane"/>
    <property type="evidence" value="ECO:0007669"/>
    <property type="project" value="UniProtKB-SubCell"/>
</dbReference>
<evidence type="ECO:0000256" key="3">
    <source>
        <dbReference type="ARBA" id="ARBA00022989"/>
    </source>
</evidence>
<accession>A0AAN7NZ49</accession>
<feature type="coiled-coil region" evidence="7">
    <location>
        <begin position="353"/>
        <end position="408"/>
    </location>
</feature>
<evidence type="ECO:0000256" key="2">
    <source>
        <dbReference type="ARBA" id="ARBA00022692"/>
    </source>
</evidence>
<evidence type="ECO:0000256" key="7">
    <source>
        <dbReference type="SAM" id="Coils"/>
    </source>
</evidence>
<name>A0AAN7NZ49_9COLE</name>
<dbReference type="PANTHER" id="PTHR13815:SF7">
    <property type="entry name" value="GOLGIN SUBFAMILY A MEMBER 5"/>
    <property type="match status" value="1"/>
</dbReference>
<feature type="transmembrane region" description="Helical" evidence="8">
    <location>
        <begin position="465"/>
        <end position="486"/>
    </location>
</feature>
<keyword evidence="10" id="KW-1185">Reference proteome</keyword>
<keyword evidence="3 8" id="KW-1133">Transmembrane helix</keyword>
<evidence type="ECO:0000256" key="6">
    <source>
        <dbReference type="ARBA" id="ARBA00023136"/>
    </source>
</evidence>
<dbReference type="GO" id="GO:0000301">
    <property type="term" value="P:retrograde transport, vesicle recycling within Golgi"/>
    <property type="evidence" value="ECO:0007669"/>
    <property type="project" value="TreeGrafter"/>
</dbReference>
<dbReference type="AlphaFoldDB" id="A0AAN7NZ49"/>
<evidence type="ECO:0000256" key="1">
    <source>
        <dbReference type="ARBA" id="ARBA00004409"/>
    </source>
</evidence>
<dbReference type="GO" id="GO:0007030">
    <property type="term" value="P:Golgi organization"/>
    <property type="evidence" value="ECO:0007669"/>
    <property type="project" value="InterPro"/>
</dbReference>
<evidence type="ECO:0000256" key="4">
    <source>
        <dbReference type="ARBA" id="ARBA00023034"/>
    </source>
</evidence>
<comment type="subcellular location">
    <subcellularLocation>
        <location evidence="1">Golgi apparatus membrane</location>
        <topology evidence="1">Single-pass type IV membrane protein</topology>
    </subcellularLocation>
</comment>